<proteinExistence type="inferred from homology"/>
<dbReference type="EMBL" id="KQ947410">
    <property type="protein sequence ID" value="KUJ20054.1"/>
    <property type="molecule type" value="Genomic_DNA"/>
</dbReference>
<dbReference type="RefSeq" id="XP_018074409.1">
    <property type="nucleotide sequence ID" value="XM_018210606.1"/>
</dbReference>
<dbReference type="InParanoid" id="A0A194XIW5"/>
<dbReference type="CDD" id="cd05233">
    <property type="entry name" value="SDR_c"/>
    <property type="match status" value="1"/>
</dbReference>
<name>A0A194XIW5_MOLSC</name>
<dbReference type="Gene3D" id="3.40.50.720">
    <property type="entry name" value="NAD(P)-binding Rossmann-like Domain"/>
    <property type="match status" value="1"/>
</dbReference>
<dbReference type="AlphaFoldDB" id="A0A194XIW5"/>
<dbReference type="SUPFAM" id="SSF51735">
    <property type="entry name" value="NAD(P)-binding Rossmann-fold domains"/>
    <property type="match status" value="1"/>
</dbReference>
<dbReference type="GO" id="GO:0009688">
    <property type="term" value="P:abscisic acid biosynthetic process"/>
    <property type="evidence" value="ECO:0007669"/>
    <property type="project" value="UniProtKB-ARBA"/>
</dbReference>
<dbReference type="OrthoDB" id="5840532at2759"/>
<dbReference type="PANTHER" id="PTHR42760:SF124">
    <property type="entry name" value="SHORT-CHAIN DEHYDROGENASE_REDUCTASE"/>
    <property type="match status" value="1"/>
</dbReference>
<evidence type="ECO:0000313" key="4">
    <source>
        <dbReference type="Proteomes" id="UP000070700"/>
    </source>
</evidence>
<organism evidence="3 4">
    <name type="scientific">Mollisia scopiformis</name>
    <name type="common">Conifer needle endophyte fungus</name>
    <name type="synonym">Phialocephala scopiformis</name>
    <dbReference type="NCBI Taxonomy" id="149040"/>
    <lineage>
        <taxon>Eukaryota</taxon>
        <taxon>Fungi</taxon>
        <taxon>Dikarya</taxon>
        <taxon>Ascomycota</taxon>
        <taxon>Pezizomycotina</taxon>
        <taxon>Leotiomycetes</taxon>
        <taxon>Helotiales</taxon>
        <taxon>Mollisiaceae</taxon>
        <taxon>Mollisia</taxon>
    </lineage>
</organism>
<comment type="similarity">
    <text evidence="1">Belongs to the short-chain dehydrogenases/reductases (SDR) family.</text>
</comment>
<dbReference type="Proteomes" id="UP000070700">
    <property type="component" value="Unassembled WGS sequence"/>
</dbReference>
<gene>
    <name evidence="3" type="ORF">LY89DRAFT_612124</name>
</gene>
<dbReference type="InterPro" id="IPR002347">
    <property type="entry name" value="SDR_fam"/>
</dbReference>
<evidence type="ECO:0000256" key="2">
    <source>
        <dbReference type="ARBA" id="ARBA00022857"/>
    </source>
</evidence>
<accession>A0A194XIW5</accession>
<dbReference type="GeneID" id="28820332"/>
<dbReference type="PRINTS" id="PR00081">
    <property type="entry name" value="GDHRDH"/>
</dbReference>
<keyword evidence="4" id="KW-1185">Reference proteome</keyword>
<protein>
    <submittedName>
        <fullName evidence="3">NAD(P)-binding protein</fullName>
    </submittedName>
</protein>
<dbReference type="KEGG" id="psco:LY89DRAFT_612124"/>
<dbReference type="InterPro" id="IPR036291">
    <property type="entry name" value="NAD(P)-bd_dom_sf"/>
</dbReference>
<dbReference type="Pfam" id="PF13561">
    <property type="entry name" value="adh_short_C2"/>
    <property type="match status" value="1"/>
</dbReference>
<dbReference type="PANTHER" id="PTHR42760">
    <property type="entry name" value="SHORT-CHAIN DEHYDROGENASES/REDUCTASES FAMILY MEMBER"/>
    <property type="match status" value="1"/>
</dbReference>
<dbReference type="FunFam" id="3.40.50.720:FF:000084">
    <property type="entry name" value="Short-chain dehydrogenase reductase"/>
    <property type="match status" value="1"/>
</dbReference>
<evidence type="ECO:0000313" key="3">
    <source>
        <dbReference type="EMBL" id="KUJ20054.1"/>
    </source>
</evidence>
<dbReference type="GO" id="GO:0016616">
    <property type="term" value="F:oxidoreductase activity, acting on the CH-OH group of donors, NAD or NADP as acceptor"/>
    <property type="evidence" value="ECO:0007669"/>
    <property type="project" value="TreeGrafter"/>
</dbReference>
<evidence type="ECO:0000256" key="1">
    <source>
        <dbReference type="ARBA" id="ARBA00006484"/>
    </source>
</evidence>
<reference evidence="3 4" key="1">
    <citation type="submission" date="2015-10" db="EMBL/GenBank/DDBJ databases">
        <title>Full genome of DAOMC 229536 Phialocephala scopiformis, a fungal endophyte of spruce producing the potent anti-insectan compound rugulosin.</title>
        <authorList>
            <consortium name="DOE Joint Genome Institute"/>
            <person name="Walker A.K."/>
            <person name="Frasz S.L."/>
            <person name="Seifert K.A."/>
            <person name="Miller J.D."/>
            <person name="Mondo S.J."/>
            <person name="Labutti K."/>
            <person name="Lipzen A."/>
            <person name="Dockter R."/>
            <person name="Kennedy M."/>
            <person name="Grigoriev I.V."/>
            <person name="Spatafora J.W."/>
        </authorList>
    </citation>
    <scope>NUCLEOTIDE SEQUENCE [LARGE SCALE GENOMIC DNA]</scope>
    <source>
        <strain evidence="3 4">CBS 120377</strain>
    </source>
</reference>
<dbReference type="PRINTS" id="PR00080">
    <property type="entry name" value="SDRFAMILY"/>
</dbReference>
<keyword evidence="2" id="KW-0521">NADP</keyword>
<sequence>MTLFPGVALVTGAASGIGRATAVSFALEGCYQVAICDRNLEGLVETEKYMREVSATCDILVHQVDMLLDDQIEGMVQAAVSKWGRVDYAVNAAGVIGNNDRSTDTTSQQFDLINGINYRGCWLSSRAELAQMLKQEPLPTHDGRPGSKGSIVNIASQLGVVSRPNAPAYCASKAAVISMTKSDAIDYSKDNIRINCVCPGVIATPMTQGDPEFRAALAPAIAIAPMDRMGTAQEIADACLFLCSSKASFVQGHAMVVDGGYVIS</sequence>